<comment type="subcellular location">
    <subcellularLocation>
        <location evidence="1">Membrane</location>
        <topology evidence="1">Multi-pass membrane protein</topology>
    </subcellularLocation>
</comment>
<evidence type="ECO:0000256" key="2">
    <source>
        <dbReference type="ARBA" id="ARBA00022692"/>
    </source>
</evidence>
<keyword evidence="7" id="KW-1185">Reference proteome</keyword>
<feature type="transmembrane region" description="Helical" evidence="5">
    <location>
        <begin position="27"/>
        <end position="50"/>
    </location>
</feature>
<evidence type="ECO:0000256" key="1">
    <source>
        <dbReference type="ARBA" id="ARBA00004141"/>
    </source>
</evidence>
<keyword evidence="2 5" id="KW-0812">Transmembrane</keyword>
<reference evidence="6" key="1">
    <citation type="journal article" date="2014" name="Int. J. Syst. Evol. Microbiol.">
        <title>Complete genome sequence of Corynebacterium casei LMG S-19264T (=DSM 44701T), isolated from a smear-ripened cheese.</title>
        <authorList>
            <consortium name="US DOE Joint Genome Institute (JGI-PGF)"/>
            <person name="Walter F."/>
            <person name="Albersmeier A."/>
            <person name="Kalinowski J."/>
            <person name="Ruckert C."/>
        </authorList>
    </citation>
    <scope>NUCLEOTIDE SEQUENCE</scope>
    <source>
        <strain evidence="6">CGMCC 1.12919</strain>
    </source>
</reference>
<organism evidence="6 7">
    <name type="scientific">Chelatococcus reniformis</name>
    <dbReference type="NCBI Taxonomy" id="1494448"/>
    <lineage>
        <taxon>Bacteria</taxon>
        <taxon>Pseudomonadati</taxon>
        <taxon>Pseudomonadota</taxon>
        <taxon>Alphaproteobacteria</taxon>
        <taxon>Hyphomicrobiales</taxon>
        <taxon>Chelatococcaceae</taxon>
        <taxon>Chelatococcus</taxon>
    </lineage>
</organism>
<feature type="transmembrane region" description="Helical" evidence="5">
    <location>
        <begin position="131"/>
        <end position="159"/>
    </location>
</feature>
<comment type="caution">
    <text evidence="6">The sequence shown here is derived from an EMBL/GenBank/DDBJ whole genome shotgun (WGS) entry which is preliminary data.</text>
</comment>
<dbReference type="InterPro" id="IPR059112">
    <property type="entry name" value="CysZ/EI24"/>
</dbReference>
<keyword evidence="3 5" id="KW-1133">Transmembrane helix</keyword>
<dbReference type="EMBL" id="BMGG01000001">
    <property type="protein sequence ID" value="GGC45558.1"/>
    <property type="molecule type" value="Genomic_DNA"/>
</dbReference>
<feature type="transmembrane region" description="Helical" evidence="5">
    <location>
        <begin position="70"/>
        <end position="98"/>
    </location>
</feature>
<dbReference type="AlphaFoldDB" id="A0A916TZ02"/>
<dbReference type="NCBIfam" id="NF009407">
    <property type="entry name" value="PRK12768.1"/>
    <property type="match status" value="1"/>
</dbReference>
<reference evidence="6" key="2">
    <citation type="submission" date="2020-09" db="EMBL/GenBank/DDBJ databases">
        <authorList>
            <person name="Sun Q."/>
            <person name="Zhou Y."/>
        </authorList>
    </citation>
    <scope>NUCLEOTIDE SEQUENCE</scope>
    <source>
        <strain evidence="6">CGMCC 1.12919</strain>
    </source>
</reference>
<evidence type="ECO:0000313" key="6">
    <source>
        <dbReference type="EMBL" id="GGC45558.1"/>
    </source>
</evidence>
<protein>
    <submittedName>
        <fullName evidence="6">Cysteine biosynthesis protein</fullName>
    </submittedName>
</protein>
<evidence type="ECO:0000256" key="4">
    <source>
        <dbReference type="ARBA" id="ARBA00023136"/>
    </source>
</evidence>
<dbReference type="Pfam" id="PF07264">
    <property type="entry name" value="EI24"/>
    <property type="match status" value="1"/>
</dbReference>
<keyword evidence="4 5" id="KW-0472">Membrane</keyword>
<evidence type="ECO:0000256" key="5">
    <source>
        <dbReference type="SAM" id="Phobius"/>
    </source>
</evidence>
<feature type="transmembrane region" description="Helical" evidence="5">
    <location>
        <begin position="193"/>
        <end position="222"/>
    </location>
</feature>
<name>A0A916TZ02_9HYPH</name>
<proteinExistence type="predicted"/>
<gene>
    <name evidence="6" type="ORF">GCM10010994_00870</name>
</gene>
<accession>A0A916TZ02</accession>
<evidence type="ECO:0000313" key="7">
    <source>
        <dbReference type="Proteomes" id="UP000637002"/>
    </source>
</evidence>
<sequence>MTTSPFILVEGAVKAFSQILSPPFRRLLSLSLLLTAGILLLVWFGLTRLFNYYLSNHSISGSYPILDTLAFFLVGIGLFVGLAFLLPPVSALVSGYFLDEAAEAVEQRYYPNDVPGTPLSFGRSLLYGLRFAGLSLAVNIVALLLVFVPGVNLIAFFVANGYLLGREYFEMAAARFRPVADAEAMRVRNRATVFLGGLAIAALVVVPFANLLTPLFGIALMVHVHKALSRAEPAGQTQLSRRPAGSEVK</sequence>
<evidence type="ECO:0000256" key="3">
    <source>
        <dbReference type="ARBA" id="ARBA00022989"/>
    </source>
</evidence>
<dbReference type="Proteomes" id="UP000637002">
    <property type="component" value="Unassembled WGS sequence"/>
</dbReference>